<organism evidence="8 9">
    <name type="scientific">Burkholderia ubonensis</name>
    <dbReference type="NCBI Taxonomy" id="101571"/>
    <lineage>
        <taxon>Bacteria</taxon>
        <taxon>Pseudomonadati</taxon>
        <taxon>Pseudomonadota</taxon>
        <taxon>Betaproteobacteria</taxon>
        <taxon>Burkholderiales</taxon>
        <taxon>Burkholderiaceae</taxon>
        <taxon>Burkholderia</taxon>
        <taxon>Burkholderia cepacia complex</taxon>
    </lineage>
</organism>
<keyword evidence="3" id="KW-0238">DNA-binding</keyword>
<dbReference type="InterPro" id="IPR001584">
    <property type="entry name" value="Integrase_cat-core"/>
</dbReference>
<dbReference type="PROSITE" id="PS50531">
    <property type="entry name" value="HTH_IS21"/>
    <property type="match status" value="1"/>
</dbReference>
<keyword evidence="2" id="KW-0815">Transposition</keyword>
<dbReference type="RefSeq" id="WP_059631550.1">
    <property type="nucleotide sequence ID" value="NZ_LOTK01000073.1"/>
</dbReference>
<dbReference type="GO" id="GO:0003677">
    <property type="term" value="F:DNA binding"/>
    <property type="evidence" value="ECO:0007669"/>
    <property type="project" value="UniProtKB-KW"/>
</dbReference>
<dbReference type="Gene3D" id="3.30.420.10">
    <property type="entry name" value="Ribonuclease H-like superfamily/Ribonuclease H"/>
    <property type="match status" value="1"/>
</dbReference>
<feature type="domain" description="Integrase catalytic" evidence="7">
    <location>
        <begin position="117"/>
        <end position="294"/>
    </location>
</feature>
<evidence type="ECO:0000313" key="9">
    <source>
        <dbReference type="Proteomes" id="UP000065521"/>
    </source>
</evidence>
<dbReference type="AlphaFoldDB" id="A0A117X9I8"/>
<evidence type="ECO:0000256" key="3">
    <source>
        <dbReference type="ARBA" id="ARBA00023125"/>
    </source>
</evidence>
<name>A0A117X9I8_9BURK</name>
<dbReference type="InterPro" id="IPR054353">
    <property type="entry name" value="IstA-like_C"/>
</dbReference>
<dbReference type="Gene3D" id="1.10.10.60">
    <property type="entry name" value="Homeodomain-like"/>
    <property type="match status" value="1"/>
</dbReference>
<comment type="similarity">
    <text evidence="1">Belongs to the transposase IS21/IS408/IS1162 family.</text>
</comment>
<feature type="region of interest" description="Disordered" evidence="5">
    <location>
        <begin position="368"/>
        <end position="393"/>
    </location>
</feature>
<sequence length="418" mass="48010">MGVSVVELEEVMTILELHRQGLSISAIATRLSMDRKTVRKYIRNGVQAPRYGPRAPRPCVVDPFVHYVTERVREFPDLSVERLLREIRAMGYTGGRTALGDLVREVRPPRQRGFEVRFETPAGHQAQVDFAHFNVEFDDAPGQRRSIWLFSIVLGHSRYLWGRFVEHQDLQTVLRCHMEAFEHLGGAPREILYDRMKAAVLGEVEKHIVYNAKLVAFAQHYGFAPRAYKAYRAKTKGKVERPYRYIRQDFFLARRFQNLADLNRQLREWLDTVANVRAHGTTHRVVAQHFSEERPTLQALPAGTFNGVIRLERRVSHEGLVSVGGNYYSVPDRTRKRTLDVHSLAHEIRIYEDGELLAVHPVLEGRRRTSLLPGHRRANQRKQPARHPAPSVTAAVARRPLSFYDQVARRLADAGRAA</sequence>
<dbReference type="NCBIfam" id="NF033546">
    <property type="entry name" value="transpos_IS21"/>
    <property type="match status" value="1"/>
</dbReference>
<dbReference type="GO" id="GO:0032196">
    <property type="term" value="P:transposition"/>
    <property type="evidence" value="ECO:0007669"/>
    <property type="project" value="UniProtKB-KW"/>
</dbReference>
<dbReference type="Proteomes" id="UP000065521">
    <property type="component" value="Unassembled WGS sequence"/>
</dbReference>
<protein>
    <submittedName>
        <fullName evidence="8">Integrase</fullName>
    </submittedName>
</protein>
<dbReference type="EMBL" id="LOTN01000012">
    <property type="protein sequence ID" value="KUZ94831.1"/>
    <property type="molecule type" value="Genomic_DNA"/>
</dbReference>
<evidence type="ECO:0000259" key="7">
    <source>
        <dbReference type="PROSITE" id="PS50994"/>
    </source>
</evidence>
<evidence type="ECO:0000256" key="2">
    <source>
        <dbReference type="ARBA" id="ARBA00022578"/>
    </source>
</evidence>
<gene>
    <name evidence="8" type="ORF">WI38_06675</name>
</gene>
<reference evidence="8 9" key="1">
    <citation type="submission" date="2015-11" db="EMBL/GenBank/DDBJ databases">
        <title>Expanding the genomic diversity of Burkholderia species for the development of highly accurate diagnostics.</title>
        <authorList>
            <person name="Sahl J."/>
            <person name="Keim P."/>
            <person name="Wagner D."/>
        </authorList>
    </citation>
    <scope>NUCLEOTIDE SEQUENCE [LARGE SCALE GENOMIC DNA]</scope>
    <source>
        <strain evidence="8 9">RF32-BP4</strain>
    </source>
</reference>
<evidence type="ECO:0000259" key="6">
    <source>
        <dbReference type="PROSITE" id="PS50531"/>
    </source>
</evidence>
<proteinExistence type="inferred from homology"/>
<keyword evidence="4" id="KW-0233">DNA recombination</keyword>
<evidence type="ECO:0000313" key="8">
    <source>
        <dbReference type="EMBL" id="KUZ94831.1"/>
    </source>
</evidence>
<dbReference type="Pfam" id="PF00665">
    <property type="entry name" value="rve"/>
    <property type="match status" value="1"/>
</dbReference>
<feature type="compositionally biased region" description="Basic residues" evidence="5">
    <location>
        <begin position="374"/>
        <end position="385"/>
    </location>
</feature>
<evidence type="ECO:0000256" key="4">
    <source>
        <dbReference type="ARBA" id="ARBA00023172"/>
    </source>
</evidence>
<dbReference type="InterPro" id="IPR009057">
    <property type="entry name" value="Homeodomain-like_sf"/>
</dbReference>
<accession>A0A117X9I8</accession>
<dbReference type="InterPro" id="IPR036397">
    <property type="entry name" value="RNaseH_sf"/>
</dbReference>
<dbReference type="PANTHER" id="PTHR35004:SF6">
    <property type="entry name" value="TRANSPOSASE"/>
    <property type="match status" value="1"/>
</dbReference>
<dbReference type="SUPFAM" id="SSF46689">
    <property type="entry name" value="Homeodomain-like"/>
    <property type="match status" value="1"/>
</dbReference>
<dbReference type="PANTHER" id="PTHR35004">
    <property type="entry name" value="TRANSPOSASE RV3428C-RELATED"/>
    <property type="match status" value="1"/>
</dbReference>
<dbReference type="PROSITE" id="PS50994">
    <property type="entry name" value="INTEGRASE"/>
    <property type="match status" value="1"/>
</dbReference>
<dbReference type="Pfam" id="PF22483">
    <property type="entry name" value="Mu-transpos_C_2"/>
    <property type="match status" value="1"/>
</dbReference>
<feature type="domain" description="HTH IS21-type" evidence="6">
    <location>
        <begin position="9"/>
        <end position="72"/>
    </location>
</feature>
<dbReference type="GO" id="GO:0006310">
    <property type="term" value="P:DNA recombination"/>
    <property type="evidence" value="ECO:0007669"/>
    <property type="project" value="UniProtKB-KW"/>
</dbReference>
<comment type="caution">
    <text evidence="8">The sequence shown here is derived from an EMBL/GenBank/DDBJ whole genome shotgun (WGS) entry which is preliminary data.</text>
</comment>
<dbReference type="InterPro" id="IPR017894">
    <property type="entry name" value="HTH_IS21_transposase_type"/>
</dbReference>
<evidence type="ECO:0000256" key="1">
    <source>
        <dbReference type="ARBA" id="ARBA00009277"/>
    </source>
</evidence>
<evidence type="ECO:0000256" key="5">
    <source>
        <dbReference type="SAM" id="MobiDB-lite"/>
    </source>
</evidence>
<dbReference type="GO" id="GO:0015074">
    <property type="term" value="P:DNA integration"/>
    <property type="evidence" value="ECO:0007669"/>
    <property type="project" value="InterPro"/>
</dbReference>
<dbReference type="SUPFAM" id="SSF53098">
    <property type="entry name" value="Ribonuclease H-like"/>
    <property type="match status" value="1"/>
</dbReference>
<dbReference type="InterPro" id="IPR012337">
    <property type="entry name" value="RNaseH-like_sf"/>
</dbReference>